<feature type="transmembrane region" description="Helical" evidence="1">
    <location>
        <begin position="51"/>
        <end position="71"/>
    </location>
</feature>
<accession>A0A4Z0R1I2</accession>
<keyword evidence="1" id="KW-1133">Transmembrane helix</keyword>
<comment type="caution">
    <text evidence="2">The sequence shown here is derived from an EMBL/GenBank/DDBJ whole genome shotgun (WGS) entry which is preliminary data.</text>
</comment>
<dbReference type="Proteomes" id="UP000298460">
    <property type="component" value="Unassembled WGS sequence"/>
</dbReference>
<keyword evidence="1" id="KW-0812">Transmembrane</keyword>
<protein>
    <submittedName>
        <fullName evidence="2">Uncharacterized protein</fullName>
    </submittedName>
</protein>
<dbReference type="EMBL" id="SPQQ01000010">
    <property type="protein sequence ID" value="TGE35847.1"/>
    <property type="molecule type" value="Genomic_DNA"/>
</dbReference>
<gene>
    <name evidence="2" type="ORF">E4K67_22260</name>
</gene>
<keyword evidence="3" id="KW-1185">Reference proteome</keyword>
<dbReference type="AlphaFoldDB" id="A0A4Z0R1I2"/>
<name>A0A4Z0R1I2_9FIRM</name>
<evidence type="ECO:0000313" key="2">
    <source>
        <dbReference type="EMBL" id="TGE35847.1"/>
    </source>
</evidence>
<sequence length="81" mass="8553">MGLKGGFDWVYSQGYGQVIMGIAVITILGMAAETVVVLSGYPDAINTVKRAVKSIQLLASIGLLIKVLIALNDLAKGNYLN</sequence>
<feature type="transmembrane region" description="Helical" evidence="1">
    <location>
        <begin position="15"/>
        <end position="39"/>
    </location>
</feature>
<evidence type="ECO:0000313" key="3">
    <source>
        <dbReference type="Proteomes" id="UP000298460"/>
    </source>
</evidence>
<dbReference type="RefSeq" id="WP_135550772.1">
    <property type="nucleotide sequence ID" value="NZ_SPQQ01000010.1"/>
</dbReference>
<proteinExistence type="predicted"/>
<evidence type="ECO:0000256" key="1">
    <source>
        <dbReference type="SAM" id="Phobius"/>
    </source>
</evidence>
<keyword evidence="1" id="KW-0472">Membrane</keyword>
<reference evidence="2 3" key="1">
    <citation type="submission" date="2019-03" db="EMBL/GenBank/DDBJ databases">
        <title>Draft Genome Sequence of Desulfosporosinus fructosivorans Strain 63.6F, Isolated from Marine Sediment in the Baltic Sea.</title>
        <authorList>
            <person name="Hausmann B."/>
            <person name="Vandieken V."/>
            <person name="Pjevac P."/>
            <person name="Schreck K."/>
            <person name="Herbold C.W."/>
            <person name="Loy A."/>
        </authorList>
    </citation>
    <scope>NUCLEOTIDE SEQUENCE [LARGE SCALE GENOMIC DNA]</scope>
    <source>
        <strain evidence="2 3">63.6F</strain>
    </source>
</reference>
<organism evidence="2 3">
    <name type="scientific">Desulfosporosinus fructosivorans</name>
    <dbReference type="NCBI Taxonomy" id="2018669"/>
    <lineage>
        <taxon>Bacteria</taxon>
        <taxon>Bacillati</taxon>
        <taxon>Bacillota</taxon>
        <taxon>Clostridia</taxon>
        <taxon>Eubacteriales</taxon>
        <taxon>Desulfitobacteriaceae</taxon>
        <taxon>Desulfosporosinus</taxon>
    </lineage>
</organism>